<proteinExistence type="predicted"/>
<organism evidence="2">
    <name type="scientific">Arundo donax</name>
    <name type="common">Giant reed</name>
    <name type="synonym">Donax arundinaceus</name>
    <dbReference type="NCBI Taxonomy" id="35708"/>
    <lineage>
        <taxon>Eukaryota</taxon>
        <taxon>Viridiplantae</taxon>
        <taxon>Streptophyta</taxon>
        <taxon>Embryophyta</taxon>
        <taxon>Tracheophyta</taxon>
        <taxon>Spermatophyta</taxon>
        <taxon>Magnoliopsida</taxon>
        <taxon>Liliopsida</taxon>
        <taxon>Poales</taxon>
        <taxon>Poaceae</taxon>
        <taxon>PACMAD clade</taxon>
        <taxon>Arundinoideae</taxon>
        <taxon>Arundineae</taxon>
        <taxon>Arundo</taxon>
    </lineage>
</organism>
<accession>A0A0A9BY87</accession>
<sequence length="63" mass="7564">MRLYNRIRCGQFDFFCYPISLHRKYMFISVRHAKNYTGMWLSLVVMPMVVSCMLPEVNKNILT</sequence>
<keyword evidence="1" id="KW-0472">Membrane</keyword>
<dbReference type="EMBL" id="GBRH01229609">
    <property type="protein sequence ID" value="JAD68286.1"/>
    <property type="molecule type" value="Transcribed_RNA"/>
</dbReference>
<keyword evidence="1" id="KW-1133">Transmembrane helix</keyword>
<protein>
    <submittedName>
        <fullName evidence="2">Uncharacterized protein</fullName>
    </submittedName>
</protein>
<dbReference type="AlphaFoldDB" id="A0A0A9BY87"/>
<reference evidence="2" key="2">
    <citation type="journal article" date="2015" name="Data Brief">
        <title>Shoot transcriptome of the giant reed, Arundo donax.</title>
        <authorList>
            <person name="Barrero R.A."/>
            <person name="Guerrero F.D."/>
            <person name="Moolhuijzen P."/>
            <person name="Goolsby J.A."/>
            <person name="Tidwell J."/>
            <person name="Bellgard S.E."/>
            <person name="Bellgard M.I."/>
        </authorList>
    </citation>
    <scope>NUCLEOTIDE SEQUENCE</scope>
    <source>
        <tissue evidence="2">Shoot tissue taken approximately 20 cm above the soil surface</tissue>
    </source>
</reference>
<feature type="transmembrane region" description="Helical" evidence="1">
    <location>
        <begin position="36"/>
        <end position="57"/>
    </location>
</feature>
<keyword evidence="1" id="KW-0812">Transmembrane</keyword>
<name>A0A0A9BY87_ARUDO</name>
<reference evidence="2" key="1">
    <citation type="submission" date="2014-09" db="EMBL/GenBank/DDBJ databases">
        <authorList>
            <person name="Magalhaes I.L.F."/>
            <person name="Oliveira U."/>
            <person name="Santos F.R."/>
            <person name="Vidigal T.H.D.A."/>
            <person name="Brescovit A.D."/>
            <person name="Santos A.J."/>
        </authorList>
    </citation>
    <scope>NUCLEOTIDE SEQUENCE</scope>
    <source>
        <tissue evidence="2">Shoot tissue taken approximately 20 cm above the soil surface</tissue>
    </source>
</reference>
<evidence type="ECO:0000256" key="1">
    <source>
        <dbReference type="SAM" id="Phobius"/>
    </source>
</evidence>
<evidence type="ECO:0000313" key="2">
    <source>
        <dbReference type="EMBL" id="JAD68286.1"/>
    </source>
</evidence>